<evidence type="ECO:0000313" key="3">
    <source>
        <dbReference type="Proteomes" id="UP000011200"/>
    </source>
</evidence>
<accession>A0A2U9PY08</accession>
<reference evidence="3" key="2">
    <citation type="submission" date="2018-03" db="EMBL/GenBank/DDBJ databases">
        <authorList>
            <person name="Derbyshire K."/>
            <person name="Gray T.A."/>
            <person name="Champion M."/>
        </authorList>
    </citation>
    <scope>NUCLEOTIDE SEQUENCE [LARGE SCALE GENOMIC DNA]</scope>
    <source>
        <strain evidence="3">MKD8</strain>
    </source>
</reference>
<dbReference type="SMART" id="SM00829">
    <property type="entry name" value="PKS_ER"/>
    <property type="match status" value="1"/>
</dbReference>
<dbReference type="Proteomes" id="UP000011200">
    <property type="component" value="Chromosome"/>
</dbReference>
<proteinExistence type="predicted"/>
<gene>
    <name evidence="2" type="ORF">D806_056750</name>
</gene>
<protein>
    <submittedName>
        <fullName evidence="2">Alcohol dehydrogenase, zinc-binding</fullName>
    </submittedName>
</protein>
<dbReference type="InterPro" id="IPR013149">
    <property type="entry name" value="ADH-like_C"/>
</dbReference>
<dbReference type="Pfam" id="PF00107">
    <property type="entry name" value="ADH_zinc_N"/>
    <property type="match status" value="1"/>
</dbReference>
<evidence type="ECO:0000259" key="1">
    <source>
        <dbReference type="SMART" id="SM00829"/>
    </source>
</evidence>
<dbReference type="PANTHER" id="PTHR43677:SF11">
    <property type="entry name" value="ZINC-CONTAINING ALCOHOL DEHYDROGENASE"/>
    <property type="match status" value="1"/>
</dbReference>
<dbReference type="PANTHER" id="PTHR43677">
    <property type="entry name" value="SHORT-CHAIN DEHYDROGENASE/REDUCTASE"/>
    <property type="match status" value="1"/>
</dbReference>
<dbReference type="EMBL" id="CP027541">
    <property type="protein sequence ID" value="AWT56617.1"/>
    <property type="molecule type" value="Genomic_DNA"/>
</dbReference>
<name>A0A2U9PY08_MYCSE</name>
<dbReference type="InterPro" id="IPR051397">
    <property type="entry name" value="Zn-ADH-like_protein"/>
</dbReference>
<dbReference type="SUPFAM" id="SSF50129">
    <property type="entry name" value="GroES-like"/>
    <property type="match status" value="1"/>
</dbReference>
<dbReference type="InterPro" id="IPR020843">
    <property type="entry name" value="ER"/>
</dbReference>
<dbReference type="AlphaFoldDB" id="A0A2U9PY08"/>
<dbReference type="Gene3D" id="3.40.50.720">
    <property type="entry name" value="NAD(P)-binding Rossmann-like Domain"/>
    <property type="match status" value="1"/>
</dbReference>
<dbReference type="SUPFAM" id="SSF51735">
    <property type="entry name" value="NAD(P)-binding Rossmann-fold domains"/>
    <property type="match status" value="1"/>
</dbReference>
<evidence type="ECO:0000313" key="2">
    <source>
        <dbReference type="EMBL" id="AWT56617.1"/>
    </source>
</evidence>
<feature type="domain" description="Enoyl reductase (ER)" evidence="1">
    <location>
        <begin position="10"/>
        <end position="322"/>
    </location>
</feature>
<reference evidence="2 3" key="1">
    <citation type="journal article" date="2013" name="Genome Announc.">
        <title>Draft genome sequence of MKD8, a conjugal recipient Mycobacterium smegmatis strain.</title>
        <authorList>
            <person name="Gray T.A."/>
            <person name="Palumbo M.J."/>
            <person name="Derbyshire K.M."/>
        </authorList>
    </citation>
    <scope>NUCLEOTIDE SEQUENCE [LARGE SCALE GENOMIC DNA]</scope>
    <source>
        <strain evidence="2 3">MKD8</strain>
    </source>
</reference>
<dbReference type="InterPro" id="IPR036291">
    <property type="entry name" value="NAD(P)-bd_dom_sf"/>
</dbReference>
<organism evidence="2 3">
    <name type="scientific">Mycolicibacterium smegmatis (strain MKD8)</name>
    <name type="common">Mycobacterium smegmatis</name>
    <dbReference type="NCBI Taxonomy" id="1214915"/>
    <lineage>
        <taxon>Bacteria</taxon>
        <taxon>Bacillati</taxon>
        <taxon>Actinomycetota</taxon>
        <taxon>Actinomycetes</taxon>
        <taxon>Mycobacteriales</taxon>
        <taxon>Mycobacteriaceae</taxon>
        <taxon>Mycolicibacterium</taxon>
    </lineage>
</organism>
<sequence length="324" mass="33980">MKAAVVRAWGQSPVYTDLTEPQPGEDTEIAEVEASALTNLTKGIASGKHYAAKDIELPVVPGFDGVARLADGRRVYTMSIGSHGLMAERTLVDPGRAVEIPEHVDSVTAAALPNPGTSAWITLSYAAAVKPGDHVLVLGATGVTGSTAVQLAGPMFGAESVVAVGRNAERLQWLRSAGAQTVIRLGDDDLADRVAELHAARPFDAVLDYLWGEPAEHVLGALAAASPAGRFHSIRYVQVGSMAGTTLTLDAAVLRSIGITISGVGIGGVPDDVWHRARTEALPKLLSMVDAGELRLHTLRRPLADIETVWSEKSPSGTRVVVTP</sequence>
<dbReference type="Gene3D" id="3.90.180.10">
    <property type="entry name" value="Medium-chain alcohol dehydrogenases, catalytic domain"/>
    <property type="match status" value="1"/>
</dbReference>
<dbReference type="RefSeq" id="WP_036453821.1">
    <property type="nucleotide sequence ID" value="NZ_CP027541.1"/>
</dbReference>
<dbReference type="GO" id="GO:0016491">
    <property type="term" value="F:oxidoreductase activity"/>
    <property type="evidence" value="ECO:0007669"/>
    <property type="project" value="InterPro"/>
</dbReference>
<dbReference type="InterPro" id="IPR011032">
    <property type="entry name" value="GroES-like_sf"/>
</dbReference>